<feature type="chain" id="PRO_5041361504" evidence="1">
    <location>
        <begin position="19"/>
        <end position="73"/>
    </location>
</feature>
<keyword evidence="1" id="KW-0732">Signal</keyword>
<evidence type="ECO:0000313" key="4">
    <source>
        <dbReference type="Proteomes" id="UP000887212"/>
    </source>
</evidence>
<reference evidence="2 5" key="1">
    <citation type="submission" date="2021-07" db="EMBL/GenBank/DDBJ databases">
        <title>Whole genome sequencing of carbapenem-resistant Pseudomonas spp. isolated in Japan.</title>
        <authorList>
            <person name="Suzuki M."/>
            <person name="Maehana S."/>
            <person name="Kitasato H."/>
        </authorList>
    </citation>
    <scope>NUCLEOTIDE SEQUENCE</scope>
    <source>
        <strain evidence="2">KAM435</strain>
        <strain evidence="3 5">KAM436</strain>
    </source>
</reference>
<evidence type="ECO:0000313" key="2">
    <source>
        <dbReference type="EMBL" id="GIZ90392.1"/>
    </source>
</evidence>
<protein>
    <submittedName>
        <fullName evidence="2">Uncharacterized protein</fullName>
    </submittedName>
</protein>
<dbReference type="Proteomes" id="UP000887212">
    <property type="component" value="Unassembled WGS sequence"/>
</dbReference>
<gene>
    <name evidence="2" type="ORF">KAM435_37190</name>
    <name evidence="3" type="ORF">KAM436_31180</name>
</gene>
<name>A0AA37FMA5_AQUAC</name>
<dbReference type="EMBL" id="BPMT01000014">
    <property type="protein sequence ID" value="GIZ94150.1"/>
    <property type="molecule type" value="Genomic_DNA"/>
</dbReference>
<dbReference type="AlphaFoldDB" id="A0AA37FMA5"/>
<accession>A0AA37FMA5</accession>
<comment type="caution">
    <text evidence="2">The sequence shown here is derived from an EMBL/GenBank/DDBJ whole genome shotgun (WGS) entry which is preliminary data.</text>
</comment>
<proteinExistence type="predicted"/>
<dbReference type="EMBL" id="BPMS01000024">
    <property type="protein sequence ID" value="GIZ90392.1"/>
    <property type="molecule type" value="Genomic_DNA"/>
</dbReference>
<sequence length="73" mass="7833">MICAPWAAAVRTIFSALAILAALSQEQAIWVAATVTIRDMEHLAGAGQVIGPLAVPLERRMLDLYPINIGFKS</sequence>
<evidence type="ECO:0000256" key="1">
    <source>
        <dbReference type="SAM" id="SignalP"/>
    </source>
</evidence>
<organism evidence="2 4">
    <name type="scientific">Aquipseudomonas alcaligenes</name>
    <name type="common">Pseudomonas alcaligenes</name>
    <dbReference type="NCBI Taxonomy" id="43263"/>
    <lineage>
        <taxon>Bacteria</taxon>
        <taxon>Pseudomonadati</taxon>
        <taxon>Pseudomonadota</taxon>
        <taxon>Gammaproteobacteria</taxon>
        <taxon>Pseudomonadales</taxon>
        <taxon>Pseudomonadaceae</taxon>
        <taxon>Aquipseudomonas</taxon>
    </lineage>
</organism>
<dbReference type="Proteomes" id="UP000887228">
    <property type="component" value="Unassembled WGS sequence"/>
</dbReference>
<evidence type="ECO:0000313" key="5">
    <source>
        <dbReference type="Proteomes" id="UP000887228"/>
    </source>
</evidence>
<evidence type="ECO:0000313" key="3">
    <source>
        <dbReference type="EMBL" id="GIZ94150.1"/>
    </source>
</evidence>
<feature type="signal peptide" evidence="1">
    <location>
        <begin position="1"/>
        <end position="18"/>
    </location>
</feature>